<evidence type="ECO:0000259" key="1">
    <source>
        <dbReference type="Pfam" id="PF10130"/>
    </source>
</evidence>
<dbReference type="InterPro" id="IPR002716">
    <property type="entry name" value="PIN_dom"/>
</dbReference>
<feature type="domain" description="PIN" evidence="1">
    <location>
        <begin position="5"/>
        <end position="126"/>
    </location>
</feature>
<dbReference type="RefSeq" id="WP_203093341.1">
    <property type="nucleotide sequence ID" value="NZ_JAESPH010000004.1"/>
</dbReference>
<dbReference type="SUPFAM" id="SSF88723">
    <property type="entry name" value="PIN domain-like"/>
    <property type="match status" value="1"/>
</dbReference>
<protein>
    <submittedName>
        <fullName evidence="2">PIN domain nuclease</fullName>
    </submittedName>
</protein>
<comment type="caution">
    <text evidence="2">The sequence shown here is derived from an EMBL/GenBank/DDBJ whole genome shotgun (WGS) entry which is preliminary data.</text>
</comment>
<name>A0ABS1YXC0_9FLAO</name>
<dbReference type="Pfam" id="PF10130">
    <property type="entry name" value="PIN_2"/>
    <property type="match status" value="1"/>
</dbReference>
<dbReference type="Proteomes" id="UP000603506">
    <property type="component" value="Unassembled WGS sequence"/>
</dbReference>
<dbReference type="InterPro" id="IPR029060">
    <property type="entry name" value="PIN-like_dom_sf"/>
</dbReference>
<accession>A0ABS1YXC0</accession>
<dbReference type="EMBL" id="JAEUAH010000013">
    <property type="protein sequence ID" value="MBM0651040.1"/>
    <property type="molecule type" value="Genomic_DNA"/>
</dbReference>
<evidence type="ECO:0000313" key="3">
    <source>
        <dbReference type="Proteomes" id="UP000603506"/>
    </source>
</evidence>
<gene>
    <name evidence="2" type="ORF">JNB19_09800</name>
</gene>
<keyword evidence="3" id="KW-1185">Reference proteome</keyword>
<proteinExistence type="predicted"/>
<sequence>MILITDSNIIISALITPKGIMASIFKQKSRLQFTAPDYIFEEIAEHWDKILECSDLTEKQLKEELKYYKERIKLSYVNEIPTPILLKAHNLVNDIDQDDTFFIALHLHTGHKIWSGDEKLKKGLTAKGYGHFFISTDEVRKHLYKKKKQ</sequence>
<evidence type="ECO:0000313" key="2">
    <source>
        <dbReference type="EMBL" id="MBM0651040.1"/>
    </source>
</evidence>
<organism evidence="2 3">
    <name type="scientific">Capnocytophaga genosp. AHN8471</name>
    <dbReference type="NCBI Taxonomy" id="327574"/>
    <lineage>
        <taxon>Bacteria</taxon>
        <taxon>Pseudomonadati</taxon>
        <taxon>Bacteroidota</taxon>
        <taxon>Flavobacteriia</taxon>
        <taxon>Flavobacteriales</taxon>
        <taxon>Flavobacteriaceae</taxon>
        <taxon>Capnocytophaga</taxon>
    </lineage>
</organism>
<reference evidence="2 3" key="1">
    <citation type="submission" date="2021-01" db="EMBL/GenBank/DDBJ databases">
        <title>Evidence that Capnocytophaga endodontalis is a later homotypic synonym for Capnocytophaga genospecies AHN8471, and request for opinion on proposed recognition of strain AHN8471 as type strain of the species.</title>
        <authorList>
            <person name="Nicholson A.C."/>
            <person name="Hopper C.L."/>
            <person name="Gulvik C.A."/>
            <person name="Mcquiston J.R."/>
            <person name="Lau E.F."/>
        </authorList>
    </citation>
    <scope>NUCLEOTIDE SEQUENCE [LARGE SCALE GENOMIC DNA]</scope>
    <source>
        <strain evidence="2 3">AHN9576</strain>
    </source>
</reference>